<dbReference type="InterPro" id="IPR036271">
    <property type="entry name" value="Tet_transcr_reg_TetR-rel_C_sf"/>
</dbReference>
<dbReference type="Pfam" id="PF00440">
    <property type="entry name" value="TetR_N"/>
    <property type="match status" value="1"/>
</dbReference>
<evidence type="ECO:0000259" key="3">
    <source>
        <dbReference type="PROSITE" id="PS50977"/>
    </source>
</evidence>
<dbReference type="SUPFAM" id="SSF46689">
    <property type="entry name" value="Homeodomain-like"/>
    <property type="match status" value="1"/>
</dbReference>
<name>A0A857J369_9BURK</name>
<organism evidence="4 5">
    <name type="scientific">Xylophilus rhododendri</name>
    <dbReference type="NCBI Taxonomy" id="2697032"/>
    <lineage>
        <taxon>Bacteria</taxon>
        <taxon>Pseudomonadati</taxon>
        <taxon>Pseudomonadota</taxon>
        <taxon>Betaproteobacteria</taxon>
        <taxon>Burkholderiales</taxon>
        <taxon>Xylophilus</taxon>
    </lineage>
</organism>
<dbReference type="Gene3D" id="1.10.357.10">
    <property type="entry name" value="Tetracycline Repressor, domain 2"/>
    <property type="match status" value="1"/>
</dbReference>
<dbReference type="AlphaFoldDB" id="A0A857J369"/>
<evidence type="ECO:0000256" key="2">
    <source>
        <dbReference type="PROSITE-ProRule" id="PRU00335"/>
    </source>
</evidence>
<dbReference type="Pfam" id="PF17938">
    <property type="entry name" value="TetR_C_29"/>
    <property type="match status" value="1"/>
</dbReference>
<dbReference type="PANTHER" id="PTHR30328">
    <property type="entry name" value="TRANSCRIPTIONAL REPRESSOR"/>
    <property type="match status" value="1"/>
</dbReference>
<reference evidence="4 5" key="1">
    <citation type="submission" date="2020-01" db="EMBL/GenBank/DDBJ databases">
        <title>Genome sequencing of strain KACC 21265.</title>
        <authorList>
            <person name="Heo J."/>
            <person name="Kim S.-J."/>
            <person name="Kim J.-S."/>
            <person name="Hong S.-B."/>
            <person name="Kwon S.-W."/>
        </authorList>
    </citation>
    <scope>NUCLEOTIDE SEQUENCE [LARGE SCALE GENOMIC DNA]</scope>
    <source>
        <strain evidence="4 5">KACC 21265</strain>
    </source>
</reference>
<dbReference type="PRINTS" id="PR00455">
    <property type="entry name" value="HTHTETR"/>
</dbReference>
<sequence>MPVIPKPAPKKKAAARDPARTRARILKAAVAEFSAKGFSGARTEEIARRAKSNIRMLYHYFGGKDALYVSVLEDVLLRLRAAEMQLDFEAVEPLEGVLAMFDFIDSHFGARPELGRLLAFENMNHAKHLQRSDAIRAAASPVLDLIAGLLRRGEASGAFRAGIDALHLYTAMVSLAYYSRAHGHTLSRIFGTDLLDPAWLAEHRVLAHEMLVGYLKPQPSNETEASLSVMKSGRSRMGRPIATRSA</sequence>
<dbReference type="InterPro" id="IPR041474">
    <property type="entry name" value="NicS_C"/>
</dbReference>
<gene>
    <name evidence="4" type="ORF">GT347_06005</name>
</gene>
<feature type="domain" description="HTH tetR-type" evidence="3">
    <location>
        <begin position="19"/>
        <end position="79"/>
    </location>
</feature>
<dbReference type="PANTHER" id="PTHR30328:SF54">
    <property type="entry name" value="HTH-TYPE TRANSCRIPTIONAL REPRESSOR SCO4008"/>
    <property type="match status" value="1"/>
</dbReference>
<keyword evidence="1 2" id="KW-0238">DNA-binding</keyword>
<dbReference type="InterPro" id="IPR001647">
    <property type="entry name" value="HTH_TetR"/>
</dbReference>
<keyword evidence="5" id="KW-1185">Reference proteome</keyword>
<dbReference type="InterPro" id="IPR050109">
    <property type="entry name" value="HTH-type_TetR-like_transc_reg"/>
</dbReference>
<feature type="DNA-binding region" description="H-T-H motif" evidence="2">
    <location>
        <begin position="42"/>
        <end position="61"/>
    </location>
</feature>
<evidence type="ECO:0000256" key="1">
    <source>
        <dbReference type="ARBA" id="ARBA00023125"/>
    </source>
</evidence>
<proteinExistence type="predicted"/>
<dbReference type="KEGG" id="xyk:GT347_06005"/>
<dbReference type="GO" id="GO:0003677">
    <property type="term" value="F:DNA binding"/>
    <property type="evidence" value="ECO:0007669"/>
    <property type="project" value="UniProtKB-UniRule"/>
</dbReference>
<dbReference type="PROSITE" id="PS50977">
    <property type="entry name" value="HTH_TETR_2"/>
    <property type="match status" value="1"/>
</dbReference>
<evidence type="ECO:0000313" key="5">
    <source>
        <dbReference type="Proteomes" id="UP000464787"/>
    </source>
</evidence>
<dbReference type="EMBL" id="CP047650">
    <property type="protein sequence ID" value="QHI97579.1"/>
    <property type="molecule type" value="Genomic_DNA"/>
</dbReference>
<dbReference type="Proteomes" id="UP000464787">
    <property type="component" value="Chromosome"/>
</dbReference>
<evidence type="ECO:0000313" key="4">
    <source>
        <dbReference type="EMBL" id="QHI97579.1"/>
    </source>
</evidence>
<dbReference type="SUPFAM" id="SSF48498">
    <property type="entry name" value="Tetracyclin repressor-like, C-terminal domain"/>
    <property type="match status" value="1"/>
</dbReference>
<dbReference type="InterPro" id="IPR009057">
    <property type="entry name" value="Homeodomain-like_sf"/>
</dbReference>
<dbReference type="RefSeq" id="WP_160551097.1">
    <property type="nucleotide sequence ID" value="NZ_CP047650.1"/>
</dbReference>
<protein>
    <submittedName>
        <fullName evidence="4">TetR family transcriptional regulator</fullName>
    </submittedName>
</protein>
<accession>A0A857J369</accession>